<dbReference type="PANTHER" id="PTHR43096">
    <property type="entry name" value="DNAJ HOMOLOG 1, MITOCHONDRIAL-RELATED"/>
    <property type="match status" value="1"/>
</dbReference>
<dbReference type="AlphaFoldDB" id="A0A848QPK4"/>
<feature type="region of interest" description="Disordered" evidence="2">
    <location>
        <begin position="127"/>
        <end position="153"/>
    </location>
</feature>
<name>A0A848QPK4_9SPHN</name>
<accession>A0A848QPK4</accession>
<dbReference type="PROSITE" id="PS00636">
    <property type="entry name" value="DNAJ_1"/>
    <property type="match status" value="1"/>
</dbReference>
<dbReference type="Proteomes" id="UP000561181">
    <property type="component" value="Unassembled WGS sequence"/>
</dbReference>
<dbReference type="PRINTS" id="PR00625">
    <property type="entry name" value="JDOMAIN"/>
</dbReference>
<sequence length="322" mass="33932">MSDPYKILGVPRTASESEIKSAYRKLAKELHPDKNKDNPKATERFSAATNAYDLLSDKAKRGQFDRGEIDAEGNPASPFGGMGGGFGGARGGGGRHPQGGFSAQDFEGFSQDGVDLGDIFEGLFGGGAAGARGPGGPSGFGRRPPPPPPRKGAEITYRLRVPFIDAASRTDQRITLADGKTIDMKLPAGVENGTKVRLKGKGESGPGGAGDGIVLITVDTHAYFRRDGDAVRMDLPITLDEAVRGAKIKVPTVDGAVMMTIKPGTNGGTVLRLKGKGFSKKNGTRGDQLVTLEIILPEDLSDLNERLDGWQDTGNPRKEMGV</sequence>
<dbReference type="GO" id="GO:0005737">
    <property type="term" value="C:cytoplasm"/>
    <property type="evidence" value="ECO:0007669"/>
    <property type="project" value="TreeGrafter"/>
</dbReference>
<dbReference type="InterPro" id="IPR001623">
    <property type="entry name" value="DnaJ_domain"/>
</dbReference>
<dbReference type="SMART" id="SM00271">
    <property type="entry name" value="DnaJ"/>
    <property type="match status" value="1"/>
</dbReference>
<evidence type="ECO:0000313" key="4">
    <source>
        <dbReference type="EMBL" id="NMW32583.1"/>
    </source>
</evidence>
<comment type="caution">
    <text evidence="4">The sequence shown here is derived from an EMBL/GenBank/DDBJ whole genome shotgun (WGS) entry which is preliminary data.</text>
</comment>
<evidence type="ECO:0000313" key="5">
    <source>
        <dbReference type="Proteomes" id="UP000561181"/>
    </source>
</evidence>
<dbReference type="Gene3D" id="1.10.287.110">
    <property type="entry name" value="DnaJ domain"/>
    <property type="match status" value="1"/>
</dbReference>
<dbReference type="EMBL" id="JABCRE010000003">
    <property type="protein sequence ID" value="NMW32583.1"/>
    <property type="molecule type" value="Genomic_DNA"/>
</dbReference>
<feature type="compositionally biased region" description="Gly residues" evidence="2">
    <location>
        <begin position="127"/>
        <end position="139"/>
    </location>
</feature>
<dbReference type="SUPFAM" id="SSF46565">
    <property type="entry name" value="Chaperone J-domain"/>
    <property type="match status" value="1"/>
</dbReference>
<dbReference type="InterPro" id="IPR008971">
    <property type="entry name" value="HSP40/DnaJ_pept-bd"/>
</dbReference>
<dbReference type="Pfam" id="PF00226">
    <property type="entry name" value="DnaJ"/>
    <property type="match status" value="1"/>
</dbReference>
<evidence type="ECO:0000259" key="3">
    <source>
        <dbReference type="PROSITE" id="PS50076"/>
    </source>
</evidence>
<dbReference type="CDD" id="cd06257">
    <property type="entry name" value="DnaJ"/>
    <property type="match status" value="1"/>
</dbReference>
<reference evidence="4 5" key="1">
    <citation type="submission" date="2020-04" db="EMBL/GenBank/DDBJ databases">
        <authorList>
            <person name="Liu A."/>
        </authorList>
    </citation>
    <scope>NUCLEOTIDE SEQUENCE [LARGE SCALE GENOMIC DNA]</scope>
    <source>
        <strain evidence="4 5">RZ02</strain>
    </source>
</reference>
<gene>
    <name evidence="4" type="ORF">HKD42_10970</name>
</gene>
<dbReference type="PANTHER" id="PTHR43096:SF52">
    <property type="entry name" value="DNAJ HOMOLOG 1, MITOCHONDRIAL-RELATED"/>
    <property type="match status" value="1"/>
</dbReference>
<feature type="domain" description="J" evidence="3">
    <location>
        <begin position="3"/>
        <end position="68"/>
    </location>
</feature>
<dbReference type="RefSeq" id="WP_170013291.1">
    <property type="nucleotide sequence ID" value="NZ_JABCRE010000003.1"/>
</dbReference>
<dbReference type="GO" id="GO:0042026">
    <property type="term" value="P:protein refolding"/>
    <property type="evidence" value="ECO:0007669"/>
    <property type="project" value="TreeGrafter"/>
</dbReference>
<dbReference type="CDD" id="cd10747">
    <property type="entry name" value="DnaJ_C"/>
    <property type="match status" value="1"/>
</dbReference>
<dbReference type="InterPro" id="IPR018253">
    <property type="entry name" value="DnaJ_domain_CS"/>
</dbReference>
<protein>
    <submittedName>
        <fullName evidence="4">DnaJ domain-containing protein</fullName>
    </submittedName>
</protein>
<dbReference type="PROSITE" id="PS50076">
    <property type="entry name" value="DNAJ_2"/>
    <property type="match status" value="1"/>
</dbReference>
<dbReference type="FunFam" id="2.60.260.20:FF:000013">
    <property type="entry name" value="DnaJ subfamily B member 11"/>
    <property type="match status" value="1"/>
</dbReference>
<organism evidence="4 5">
    <name type="scientific">Pontixanthobacter rizhaonensis</name>
    <dbReference type="NCBI Taxonomy" id="2730337"/>
    <lineage>
        <taxon>Bacteria</taxon>
        <taxon>Pseudomonadati</taxon>
        <taxon>Pseudomonadota</taxon>
        <taxon>Alphaproteobacteria</taxon>
        <taxon>Sphingomonadales</taxon>
        <taxon>Erythrobacteraceae</taxon>
        <taxon>Pontixanthobacter</taxon>
    </lineage>
</organism>
<evidence type="ECO:0000256" key="2">
    <source>
        <dbReference type="SAM" id="MobiDB-lite"/>
    </source>
</evidence>
<dbReference type="InterPro" id="IPR036869">
    <property type="entry name" value="J_dom_sf"/>
</dbReference>
<dbReference type="GO" id="GO:0051082">
    <property type="term" value="F:unfolded protein binding"/>
    <property type="evidence" value="ECO:0007669"/>
    <property type="project" value="InterPro"/>
</dbReference>
<dbReference type="Gene3D" id="2.60.260.20">
    <property type="entry name" value="Urease metallochaperone UreE, N-terminal domain"/>
    <property type="match status" value="2"/>
</dbReference>
<dbReference type="SUPFAM" id="SSF49493">
    <property type="entry name" value="HSP40/DnaJ peptide-binding domain"/>
    <property type="match status" value="2"/>
</dbReference>
<dbReference type="Pfam" id="PF01556">
    <property type="entry name" value="DnaJ_C"/>
    <property type="match status" value="1"/>
</dbReference>
<proteinExistence type="predicted"/>
<dbReference type="InterPro" id="IPR002939">
    <property type="entry name" value="DnaJ_C"/>
</dbReference>
<keyword evidence="1" id="KW-0143">Chaperone</keyword>
<keyword evidence="5" id="KW-1185">Reference proteome</keyword>
<evidence type="ECO:0000256" key="1">
    <source>
        <dbReference type="ARBA" id="ARBA00023186"/>
    </source>
</evidence>